<dbReference type="InterPro" id="IPR015813">
    <property type="entry name" value="Pyrv/PenolPyrv_kinase-like_dom"/>
</dbReference>
<dbReference type="AlphaFoldDB" id="A0A1Y1RQF1"/>
<dbReference type="Pfam" id="PF03328">
    <property type="entry name" value="HpcH_HpaI"/>
    <property type="match status" value="1"/>
</dbReference>
<organism evidence="5 6">
    <name type="scientific">Rothia nasimurium</name>
    <dbReference type="NCBI Taxonomy" id="85336"/>
    <lineage>
        <taxon>Bacteria</taxon>
        <taxon>Bacillati</taxon>
        <taxon>Actinomycetota</taxon>
        <taxon>Actinomycetes</taxon>
        <taxon>Micrococcales</taxon>
        <taxon>Micrococcaceae</taxon>
        <taxon>Rothia</taxon>
    </lineage>
</organism>
<dbReference type="RefSeq" id="WP_237232889.1">
    <property type="nucleotide sequence ID" value="NZ_LXWF01000033.1"/>
</dbReference>
<evidence type="ECO:0000256" key="1">
    <source>
        <dbReference type="ARBA" id="ARBA00005568"/>
    </source>
</evidence>
<feature type="domain" description="HpcH/HpaI aldolase/citrate lyase" evidence="4">
    <location>
        <begin position="21"/>
        <end position="244"/>
    </location>
</feature>
<dbReference type="Proteomes" id="UP000192359">
    <property type="component" value="Unassembled WGS sequence"/>
</dbReference>
<keyword evidence="2" id="KW-0479">Metal-binding</keyword>
<dbReference type="PANTHER" id="PTHR30502:SF0">
    <property type="entry name" value="PHOSPHOENOLPYRUVATE CARBOXYLASE FAMILY PROTEIN"/>
    <property type="match status" value="1"/>
</dbReference>
<accession>A0A1Y1RQF1</accession>
<dbReference type="EMBL" id="LXWF01000033">
    <property type="protein sequence ID" value="ORC17418.1"/>
    <property type="molecule type" value="Genomic_DNA"/>
</dbReference>
<protein>
    <submittedName>
        <fullName evidence="5">2-dehydro-3-deoxyglucarate aldolase</fullName>
    </submittedName>
</protein>
<name>A0A1Y1RQF1_9MICC</name>
<proteinExistence type="inferred from homology"/>
<dbReference type="GO" id="GO:0046872">
    <property type="term" value="F:metal ion binding"/>
    <property type="evidence" value="ECO:0007669"/>
    <property type="project" value="UniProtKB-KW"/>
</dbReference>
<reference evidence="5 6" key="1">
    <citation type="submission" date="2016-05" db="EMBL/GenBank/DDBJ databases">
        <title>Draft genome sequence of a porcine commensal Rothia nasimurium.</title>
        <authorList>
            <person name="Gaiser R.A."/>
            <person name="Van Baarlen P."/>
            <person name="Wells J.M."/>
        </authorList>
    </citation>
    <scope>NUCLEOTIDE SEQUENCE [LARGE SCALE GENOMIC DNA]</scope>
    <source>
        <strain evidence="5 6">PT-32</strain>
    </source>
</reference>
<dbReference type="PANTHER" id="PTHR30502">
    <property type="entry name" value="2-KETO-3-DEOXY-L-RHAMNONATE ALDOLASE"/>
    <property type="match status" value="1"/>
</dbReference>
<evidence type="ECO:0000313" key="6">
    <source>
        <dbReference type="Proteomes" id="UP000192359"/>
    </source>
</evidence>
<evidence type="ECO:0000256" key="3">
    <source>
        <dbReference type="ARBA" id="ARBA00023239"/>
    </source>
</evidence>
<gene>
    <name evidence="5" type="ORF">A7979_03190</name>
</gene>
<dbReference type="InterPro" id="IPR040442">
    <property type="entry name" value="Pyrv_kinase-like_dom_sf"/>
</dbReference>
<comment type="caution">
    <text evidence="5">The sequence shown here is derived from an EMBL/GenBank/DDBJ whole genome shotgun (WGS) entry which is preliminary data.</text>
</comment>
<keyword evidence="6" id="KW-1185">Reference proteome</keyword>
<dbReference type="GO" id="GO:0016832">
    <property type="term" value="F:aldehyde-lyase activity"/>
    <property type="evidence" value="ECO:0007669"/>
    <property type="project" value="TreeGrafter"/>
</dbReference>
<evidence type="ECO:0000313" key="5">
    <source>
        <dbReference type="EMBL" id="ORC17418.1"/>
    </source>
</evidence>
<dbReference type="GO" id="GO:0005737">
    <property type="term" value="C:cytoplasm"/>
    <property type="evidence" value="ECO:0007669"/>
    <property type="project" value="TreeGrafter"/>
</dbReference>
<comment type="similarity">
    <text evidence="1">Belongs to the HpcH/HpaI aldolase family.</text>
</comment>
<keyword evidence="3" id="KW-0456">Lyase</keyword>
<dbReference type="InterPro" id="IPR050251">
    <property type="entry name" value="HpcH-HpaI_aldolase"/>
</dbReference>
<dbReference type="InterPro" id="IPR005000">
    <property type="entry name" value="Aldolase/citrate-lyase_domain"/>
</dbReference>
<evidence type="ECO:0000256" key="2">
    <source>
        <dbReference type="ARBA" id="ARBA00022723"/>
    </source>
</evidence>
<evidence type="ECO:0000259" key="4">
    <source>
        <dbReference type="Pfam" id="PF03328"/>
    </source>
</evidence>
<dbReference type="Gene3D" id="3.20.20.60">
    <property type="entry name" value="Phosphoenolpyruvate-binding domains"/>
    <property type="match status" value="1"/>
</dbReference>
<dbReference type="SUPFAM" id="SSF51621">
    <property type="entry name" value="Phosphoenolpyruvate/pyruvate domain"/>
    <property type="match status" value="1"/>
</dbReference>
<sequence>MSLRLEPPFADTLRELGRPAVGMWVCSGSPVAAEICAGSGLDWLLIDGEHGVVSLETVQQLLQVAAAYPVQTVVRLPSLDVVAIKQFLDAGAQNLLIPMVDNAGMVQDAVAATRYPPAGVRGVGSALSRSARWGGVPGYLTEAEKYISLFVQIESAVAVANAEEICAVDGLAGVFVGPSDLAASMGLLGQQNHPQVVEAVKRVIEVARAAGVKVGVNAFDPAQAEDYLAAGADFILVAADVQLLALESKKLATRFIAGGGEWSQDVGY</sequence>